<organism evidence="5 6">
    <name type="scientific">Plasticicumulans lactativorans</name>
    <dbReference type="NCBI Taxonomy" id="1133106"/>
    <lineage>
        <taxon>Bacteria</taxon>
        <taxon>Pseudomonadati</taxon>
        <taxon>Pseudomonadota</taxon>
        <taxon>Gammaproteobacteria</taxon>
        <taxon>Candidatus Competibacteraceae</taxon>
        <taxon>Plasticicumulans</taxon>
    </lineage>
</organism>
<dbReference type="InterPro" id="IPR049180">
    <property type="entry name" value="MdcG_C"/>
</dbReference>
<dbReference type="AlphaFoldDB" id="A0A4R2LEK6"/>
<dbReference type="GO" id="GO:0016779">
    <property type="term" value="F:nucleotidyltransferase activity"/>
    <property type="evidence" value="ECO:0007669"/>
    <property type="project" value="UniProtKB-KW"/>
</dbReference>
<reference evidence="5 6" key="1">
    <citation type="submission" date="2019-03" db="EMBL/GenBank/DDBJ databases">
        <title>Genomic Encyclopedia of Type Strains, Phase IV (KMG-IV): sequencing the most valuable type-strain genomes for metagenomic binning, comparative biology and taxonomic classification.</title>
        <authorList>
            <person name="Goeker M."/>
        </authorList>
    </citation>
    <scope>NUCLEOTIDE SEQUENCE [LARGE SCALE GENOMIC DNA]</scope>
    <source>
        <strain evidence="5 6">DSM 25287</strain>
    </source>
</reference>
<protein>
    <submittedName>
        <fullName evidence="5">Phosphoribosyl-dephospho-CoA transferase</fullName>
    </submittedName>
</protein>
<evidence type="ECO:0000256" key="1">
    <source>
        <dbReference type="ARBA" id="ARBA00022679"/>
    </source>
</evidence>
<dbReference type="EMBL" id="SLWY01000003">
    <property type="protein sequence ID" value="TCO83023.1"/>
    <property type="molecule type" value="Genomic_DNA"/>
</dbReference>
<dbReference type="Pfam" id="PF10620">
    <property type="entry name" value="MdcG"/>
    <property type="match status" value="1"/>
</dbReference>
<dbReference type="NCBIfam" id="TIGR03135">
    <property type="entry name" value="malonate_mdcG"/>
    <property type="match status" value="1"/>
</dbReference>
<name>A0A4R2LEK6_9GAMM</name>
<dbReference type="Pfam" id="PF20866">
    <property type="entry name" value="MdcG_N"/>
    <property type="match status" value="1"/>
</dbReference>
<dbReference type="Proteomes" id="UP000295765">
    <property type="component" value="Unassembled WGS sequence"/>
</dbReference>
<gene>
    <name evidence="5" type="ORF">EV699_10368</name>
</gene>
<keyword evidence="6" id="KW-1185">Reference proteome</keyword>
<feature type="domain" description="Phosphoribosyl-dephospho-CoA transferase MdcG C-terminal" evidence="3">
    <location>
        <begin position="103"/>
        <end position="218"/>
    </location>
</feature>
<evidence type="ECO:0000313" key="5">
    <source>
        <dbReference type="EMBL" id="TCO83023.1"/>
    </source>
</evidence>
<dbReference type="RefSeq" id="WP_279389394.1">
    <property type="nucleotide sequence ID" value="NZ_SLWY01000003.1"/>
</dbReference>
<dbReference type="InterPro" id="IPR017557">
    <property type="entry name" value="Holo-ACP_synthase"/>
</dbReference>
<accession>A0A4R2LEK6</accession>
<evidence type="ECO:0000259" key="3">
    <source>
        <dbReference type="Pfam" id="PF10620"/>
    </source>
</evidence>
<keyword evidence="2" id="KW-0548">Nucleotidyltransferase</keyword>
<sequence length="229" mass="23857">MRVPFQTAGTGERHSCAPRRHDSVWLHPDWAAHLASPLDAAAQAAVAGWCAAGRPLVTARRQPGDAAATLRLGLALPTCDGRRRIGLHLDTAAVARVAPPPPLAAALVAAPPAWREALAALAAAAAGLGVDCRVYGSLAWQFLSGAEYLRPASDVDLLLAADVWPALERLLGRLAETTVPRLDGEVLLPDGDAVAWRELAARPARVLVKGPDRVGFRSHAGVIAAFGGA</sequence>
<keyword evidence="1 5" id="KW-0808">Transferase</keyword>
<evidence type="ECO:0000256" key="2">
    <source>
        <dbReference type="ARBA" id="ARBA00022695"/>
    </source>
</evidence>
<comment type="caution">
    <text evidence="5">The sequence shown here is derived from an EMBL/GenBank/DDBJ whole genome shotgun (WGS) entry which is preliminary data.</text>
</comment>
<evidence type="ECO:0000259" key="4">
    <source>
        <dbReference type="Pfam" id="PF20866"/>
    </source>
</evidence>
<evidence type="ECO:0000313" key="6">
    <source>
        <dbReference type="Proteomes" id="UP000295765"/>
    </source>
</evidence>
<proteinExistence type="predicted"/>
<dbReference type="InterPro" id="IPR048903">
    <property type="entry name" value="MdcG_N"/>
</dbReference>
<feature type="domain" description="Phosphoribosyl-dephospho-CoA transferase MdcG N-terminal" evidence="4">
    <location>
        <begin position="19"/>
        <end position="100"/>
    </location>
</feature>